<keyword evidence="2" id="KW-1185">Reference proteome</keyword>
<evidence type="ECO:0000313" key="1">
    <source>
        <dbReference type="EMBL" id="THE63416.1"/>
    </source>
</evidence>
<name>A0A4S3THM4_9EURY</name>
<dbReference type="OrthoDB" id="202777at2157"/>
<dbReference type="RefSeq" id="WP_141466123.1">
    <property type="nucleotide sequence ID" value="NZ_RBZW01000062.1"/>
</dbReference>
<gene>
    <name evidence="1" type="ORF">D8Y22_18385</name>
</gene>
<dbReference type="Proteomes" id="UP000318864">
    <property type="component" value="Unassembled WGS sequence"/>
</dbReference>
<proteinExistence type="predicted"/>
<sequence length="150" mass="16925">MAPPAGNGPPSTGPPDRRTLQVLERQLEAEPLVAETTFEPTSDEPRVLQAQVDDEQFPPSVASVRLDCRWFVTNDFSVHYVETTVNEDHWECRWDRHPNAHDPRCHFHLPPAGTETTDLELPSLHPLDVLSTVVAAVEQRVEQRWADADS</sequence>
<dbReference type="InterPro" id="IPR045397">
    <property type="entry name" value="TumE-like"/>
</dbReference>
<evidence type="ECO:0000313" key="2">
    <source>
        <dbReference type="Proteomes" id="UP000318864"/>
    </source>
</evidence>
<comment type="caution">
    <text evidence="1">The sequence shown here is derived from an EMBL/GenBank/DDBJ whole genome shotgun (WGS) entry which is preliminary data.</text>
</comment>
<dbReference type="Pfam" id="PF20126">
    <property type="entry name" value="TumE"/>
    <property type="match status" value="1"/>
</dbReference>
<dbReference type="EMBL" id="RBZW01000062">
    <property type="protein sequence ID" value="THE63416.1"/>
    <property type="molecule type" value="Genomic_DNA"/>
</dbReference>
<protein>
    <submittedName>
        <fullName evidence="1">Uncharacterized protein</fullName>
    </submittedName>
</protein>
<accession>A0A4S3THM4</accession>
<dbReference type="AlphaFoldDB" id="A0A4S3THM4"/>
<organism evidence="1 2">
    <name type="scientific">Salinadaptatus halalkaliphilus</name>
    <dbReference type="NCBI Taxonomy" id="2419781"/>
    <lineage>
        <taxon>Archaea</taxon>
        <taxon>Methanobacteriati</taxon>
        <taxon>Methanobacteriota</taxon>
        <taxon>Stenosarchaea group</taxon>
        <taxon>Halobacteria</taxon>
        <taxon>Halobacteriales</taxon>
        <taxon>Natrialbaceae</taxon>
        <taxon>Salinadaptatus</taxon>
    </lineage>
</organism>
<reference evidence="1 2" key="1">
    <citation type="submission" date="2018-10" db="EMBL/GenBank/DDBJ databases">
        <title>Natronolimnobius sp. XQ-INN 246 isolated from Inner Mongolia Autonomous Region of China.</title>
        <authorList>
            <person name="Xue Q."/>
        </authorList>
    </citation>
    <scope>NUCLEOTIDE SEQUENCE [LARGE SCALE GENOMIC DNA]</scope>
    <source>
        <strain evidence="1 2">XQ-INN 246</strain>
    </source>
</reference>